<keyword evidence="1" id="KW-0472">Membrane</keyword>
<feature type="transmembrane region" description="Helical" evidence="1">
    <location>
        <begin position="143"/>
        <end position="171"/>
    </location>
</feature>
<dbReference type="AlphaFoldDB" id="A0AAU7DSA5"/>
<gene>
    <name evidence="2" type="ORF">V5R04_10070</name>
</gene>
<accession>A0AAU7DSA5</accession>
<keyword evidence="1" id="KW-1133">Transmembrane helix</keyword>
<name>A0AAU7DSA5_9MICO</name>
<evidence type="ECO:0000313" key="2">
    <source>
        <dbReference type="EMBL" id="XBH20579.1"/>
    </source>
</evidence>
<feature type="transmembrane region" description="Helical" evidence="1">
    <location>
        <begin position="15"/>
        <end position="38"/>
    </location>
</feature>
<dbReference type="GO" id="GO:0051213">
    <property type="term" value="F:dioxygenase activity"/>
    <property type="evidence" value="ECO:0007669"/>
    <property type="project" value="UniProtKB-KW"/>
</dbReference>
<keyword evidence="2" id="KW-0223">Dioxygenase</keyword>
<sequence length="190" mass="19250">MSTKVTVNQSKSVRVLGLITAIVGVVLFVAGGVAYGMVGSFLKSENITVAGDAAFLAGKPVAGPFTAFAQADIINTHALGGADGMTYAELGDVQTEAKNKLQELTDAGMAEGDAEFDAAQAQLEKVTGQRNLVMNGSFLRASLFTSVVSFGVSVLVMGVGVLFAIVGYAIIKISGGPAVVTETTTPSAGA</sequence>
<protein>
    <submittedName>
        <fullName evidence="2">Aromatic ring-opening dioxygenase LigA</fullName>
    </submittedName>
</protein>
<organism evidence="2">
    <name type="scientific">Jonesiaceae bacterium BS-20</name>
    <dbReference type="NCBI Taxonomy" id="3120821"/>
    <lineage>
        <taxon>Bacteria</taxon>
        <taxon>Bacillati</taxon>
        <taxon>Actinomycetota</taxon>
        <taxon>Actinomycetes</taxon>
        <taxon>Micrococcales</taxon>
        <taxon>Jonesiaceae</taxon>
    </lineage>
</organism>
<proteinExistence type="predicted"/>
<keyword evidence="2" id="KW-0560">Oxidoreductase</keyword>
<keyword evidence="1" id="KW-0812">Transmembrane</keyword>
<evidence type="ECO:0000256" key="1">
    <source>
        <dbReference type="SAM" id="Phobius"/>
    </source>
</evidence>
<dbReference type="EMBL" id="CP146203">
    <property type="protein sequence ID" value="XBH20579.1"/>
    <property type="molecule type" value="Genomic_DNA"/>
</dbReference>
<reference evidence="2" key="1">
    <citation type="submission" date="2024-02" db="EMBL/GenBank/DDBJ databases">
        <title>Tomenella chthoni gen. nov. sp. nov., a member of the family Jonesiaceae isolated from bat guano.</title>
        <authorList>
            <person name="Miller S.L."/>
            <person name="King J."/>
            <person name="Sankaranarayanan K."/>
            <person name="Lawson P.A."/>
        </authorList>
    </citation>
    <scope>NUCLEOTIDE SEQUENCE</scope>
    <source>
        <strain evidence="2">BS-20</strain>
    </source>
</reference>